<dbReference type="Gene3D" id="3.20.20.70">
    <property type="entry name" value="Aldolase class I"/>
    <property type="match status" value="1"/>
</dbReference>
<dbReference type="InterPro" id="IPR007197">
    <property type="entry name" value="rSAM"/>
</dbReference>
<keyword evidence="1" id="KW-0949">S-adenosyl-L-methionine</keyword>
<organism evidence="6">
    <name type="scientific">bioreactor metagenome</name>
    <dbReference type="NCBI Taxonomy" id="1076179"/>
    <lineage>
        <taxon>unclassified sequences</taxon>
        <taxon>metagenomes</taxon>
        <taxon>ecological metagenomes</taxon>
    </lineage>
</organism>
<accession>A0A644XM47</accession>
<dbReference type="EC" id="2.-.-.-" evidence="6"/>
<protein>
    <submittedName>
        <fullName evidence="6">Putative mycofactocin radical SAM maturase MftC</fullName>
        <ecNumber evidence="6">2.-.-.-</ecNumber>
    </submittedName>
</protein>
<dbReference type="InterPro" id="IPR058240">
    <property type="entry name" value="rSAM_sf"/>
</dbReference>
<dbReference type="SUPFAM" id="SSF102114">
    <property type="entry name" value="Radical SAM enzymes"/>
    <property type="match status" value="1"/>
</dbReference>
<dbReference type="InterPro" id="IPR013785">
    <property type="entry name" value="Aldolase_TIM"/>
</dbReference>
<evidence type="ECO:0000256" key="3">
    <source>
        <dbReference type="ARBA" id="ARBA00023004"/>
    </source>
</evidence>
<feature type="domain" description="Radical SAM core" evidence="5">
    <location>
        <begin position="1"/>
        <end position="185"/>
    </location>
</feature>
<evidence type="ECO:0000259" key="5">
    <source>
        <dbReference type="PROSITE" id="PS51918"/>
    </source>
</evidence>
<dbReference type="EMBL" id="VSSQ01002683">
    <property type="protein sequence ID" value="MPM16818.1"/>
    <property type="molecule type" value="Genomic_DNA"/>
</dbReference>
<sequence length="298" mass="33985">MPAEDFLAVIDSIAPFVEKHKVSIIITGGEPLVRQDLETVGMELYKREFPWGIVSNGLLLTRRRLDSLLAAGMHAITISLDGFEEAHNWLRGHPQSFTRASEAIRMLSGEKELRWDVVTCVNGRNFKDLPRFKEYLIELGVKEWRIFTIFPVGRAAEHPELQLSDADFTALLEFIKQTRQEKTIRLNFACEGFLGGYEAEVRDSFYSCNAGISVASVLVDGSISACPSIRSNFSQGNIYKDNFMDVWENGYQTFRKREWLRSGQCAQCSLFRYCEGNGMHLHDETGKLLVCHYQRIVK</sequence>
<gene>
    <name evidence="6" type="primary">mftC_9</name>
    <name evidence="6" type="ORF">SDC9_63200</name>
</gene>
<dbReference type="InterPro" id="IPR050377">
    <property type="entry name" value="Radical_SAM_PqqE_MftC-like"/>
</dbReference>
<keyword evidence="6" id="KW-0808">Transferase</keyword>
<dbReference type="NCBIfam" id="TIGR04133">
    <property type="entry name" value="rSAM_w_lipo"/>
    <property type="match status" value="1"/>
</dbReference>
<name>A0A644XM47_9ZZZZ</name>
<dbReference type="Pfam" id="PF04055">
    <property type="entry name" value="Radical_SAM"/>
    <property type="match status" value="1"/>
</dbReference>
<evidence type="ECO:0000313" key="6">
    <source>
        <dbReference type="EMBL" id="MPM16818.1"/>
    </source>
</evidence>
<dbReference type="GO" id="GO:0051536">
    <property type="term" value="F:iron-sulfur cluster binding"/>
    <property type="evidence" value="ECO:0007669"/>
    <property type="project" value="UniProtKB-KW"/>
</dbReference>
<dbReference type="InterPro" id="IPR026404">
    <property type="entry name" value="rSAM_w_lipo"/>
</dbReference>
<evidence type="ECO:0000256" key="1">
    <source>
        <dbReference type="ARBA" id="ARBA00022691"/>
    </source>
</evidence>
<evidence type="ECO:0000256" key="4">
    <source>
        <dbReference type="ARBA" id="ARBA00023014"/>
    </source>
</evidence>
<keyword evidence="2" id="KW-0479">Metal-binding</keyword>
<dbReference type="AlphaFoldDB" id="A0A644XM47"/>
<dbReference type="GO" id="GO:0016740">
    <property type="term" value="F:transferase activity"/>
    <property type="evidence" value="ECO:0007669"/>
    <property type="project" value="UniProtKB-KW"/>
</dbReference>
<keyword evidence="4" id="KW-0411">Iron-sulfur</keyword>
<reference evidence="6" key="1">
    <citation type="submission" date="2019-08" db="EMBL/GenBank/DDBJ databases">
        <authorList>
            <person name="Kucharzyk K."/>
            <person name="Murdoch R.W."/>
            <person name="Higgins S."/>
            <person name="Loffler F."/>
        </authorList>
    </citation>
    <scope>NUCLEOTIDE SEQUENCE</scope>
</reference>
<dbReference type="PANTHER" id="PTHR11228">
    <property type="entry name" value="RADICAL SAM DOMAIN PROTEIN"/>
    <property type="match status" value="1"/>
</dbReference>
<dbReference type="Pfam" id="PF13186">
    <property type="entry name" value="SPASM"/>
    <property type="match status" value="1"/>
</dbReference>
<evidence type="ECO:0000256" key="2">
    <source>
        <dbReference type="ARBA" id="ARBA00022723"/>
    </source>
</evidence>
<dbReference type="PROSITE" id="PS51918">
    <property type="entry name" value="RADICAL_SAM"/>
    <property type="match status" value="1"/>
</dbReference>
<dbReference type="PANTHER" id="PTHR11228:SF7">
    <property type="entry name" value="PQQA PEPTIDE CYCLASE"/>
    <property type="match status" value="1"/>
</dbReference>
<dbReference type="InterPro" id="IPR023885">
    <property type="entry name" value="4Fe4S-binding_SPASM_dom"/>
</dbReference>
<proteinExistence type="predicted"/>
<dbReference type="CDD" id="cd01335">
    <property type="entry name" value="Radical_SAM"/>
    <property type="match status" value="1"/>
</dbReference>
<dbReference type="NCBIfam" id="TIGR04085">
    <property type="entry name" value="rSAM_more_4Fe4S"/>
    <property type="match status" value="1"/>
</dbReference>
<dbReference type="GO" id="GO:0046872">
    <property type="term" value="F:metal ion binding"/>
    <property type="evidence" value="ECO:0007669"/>
    <property type="project" value="UniProtKB-KW"/>
</dbReference>
<comment type="caution">
    <text evidence="6">The sequence shown here is derived from an EMBL/GenBank/DDBJ whole genome shotgun (WGS) entry which is preliminary data.</text>
</comment>
<keyword evidence="3" id="KW-0408">Iron</keyword>